<sequence length="227" mass="24913">MSERATGQDLLGWAEALSGIARTGLGFTESLYEKERYEEILKVASSIRGTVSKDPDVDAVADEWMRMVGRGVAGYVTPKAAVGAVVGNENDEILLVQRADSGVWLYPTGWADIGYSPVEVAIKEVYEETGIHCEPVSLISIVDGMRQGFTRIPLYSMVFHCRAIGGELQSHPLETSDVGWFARNSLPEPLAGLERWVDTAFDAIEGKAKPAEFDPPRSFPWDAQPHQ</sequence>
<dbReference type="Gene3D" id="3.90.79.10">
    <property type="entry name" value="Nucleoside Triphosphate Pyrophosphohydrolase"/>
    <property type="match status" value="1"/>
</dbReference>
<organism evidence="2">
    <name type="scientific">marine metagenome</name>
    <dbReference type="NCBI Taxonomy" id="408172"/>
    <lineage>
        <taxon>unclassified sequences</taxon>
        <taxon>metagenomes</taxon>
        <taxon>ecological metagenomes</taxon>
    </lineage>
</organism>
<feature type="domain" description="Nudix hydrolase" evidence="1">
    <location>
        <begin position="77"/>
        <end position="203"/>
    </location>
</feature>
<reference evidence="2" key="1">
    <citation type="submission" date="2018-05" db="EMBL/GenBank/DDBJ databases">
        <authorList>
            <person name="Lanie J.A."/>
            <person name="Ng W.-L."/>
            <person name="Kazmierczak K.M."/>
            <person name="Andrzejewski T.M."/>
            <person name="Davidsen T.M."/>
            <person name="Wayne K.J."/>
            <person name="Tettelin H."/>
            <person name="Glass J.I."/>
            <person name="Rusch D."/>
            <person name="Podicherti R."/>
            <person name="Tsui H.-C.T."/>
            <person name="Winkler M.E."/>
        </authorList>
    </citation>
    <scope>NUCLEOTIDE SEQUENCE</scope>
</reference>
<accession>A0A381PD45</accession>
<dbReference type="AlphaFoldDB" id="A0A381PD45"/>
<dbReference type="EMBL" id="UINC01000928">
    <property type="protein sequence ID" value="SUZ64218.1"/>
    <property type="molecule type" value="Genomic_DNA"/>
</dbReference>
<evidence type="ECO:0000313" key="2">
    <source>
        <dbReference type="EMBL" id="SUZ64218.1"/>
    </source>
</evidence>
<dbReference type="PANTHER" id="PTHR43736:SF1">
    <property type="entry name" value="DIHYDRONEOPTERIN TRIPHOSPHATE DIPHOSPHATASE"/>
    <property type="match status" value="1"/>
</dbReference>
<gene>
    <name evidence="2" type="ORF">METZ01_LOCUS17072</name>
</gene>
<dbReference type="Pfam" id="PF00293">
    <property type="entry name" value="NUDIX"/>
    <property type="match status" value="1"/>
</dbReference>
<dbReference type="PANTHER" id="PTHR43736">
    <property type="entry name" value="ADP-RIBOSE PYROPHOSPHATASE"/>
    <property type="match status" value="1"/>
</dbReference>
<protein>
    <recommendedName>
        <fullName evidence="1">Nudix hydrolase domain-containing protein</fullName>
    </recommendedName>
</protein>
<proteinExistence type="predicted"/>
<dbReference type="InterPro" id="IPR015797">
    <property type="entry name" value="NUDIX_hydrolase-like_dom_sf"/>
</dbReference>
<evidence type="ECO:0000259" key="1">
    <source>
        <dbReference type="PROSITE" id="PS51462"/>
    </source>
</evidence>
<dbReference type="PROSITE" id="PS51462">
    <property type="entry name" value="NUDIX"/>
    <property type="match status" value="1"/>
</dbReference>
<name>A0A381PD45_9ZZZZ</name>
<dbReference type="InterPro" id="IPR059176">
    <property type="entry name" value="UDP-X_N"/>
</dbReference>
<dbReference type="Pfam" id="PF12535">
    <property type="entry name" value="Nudix_N"/>
    <property type="match status" value="1"/>
</dbReference>
<dbReference type="SUPFAM" id="SSF55811">
    <property type="entry name" value="Nudix"/>
    <property type="match status" value="1"/>
</dbReference>
<dbReference type="Gene3D" id="6.10.250.1120">
    <property type="match status" value="1"/>
</dbReference>
<dbReference type="InterPro" id="IPR000086">
    <property type="entry name" value="NUDIX_hydrolase_dom"/>
</dbReference>